<accession>M1AYH4</accession>
<sequence length="74" mass="8941">MRVTKASRNLRFSIQASQRASLPLSYSIQKLWIPHLHCTHQLFVIPKLWVSKKLMLYQITKLKLNYLCKSWIWR</sequence>
<reference evidence="2" key="1">
    <citation type="journal article" date="2011" name="Nature">
        <title>Genome sequence and analysis of the tuber crop potato.</title>
        <authorList>
            <consortium name="The Potato Genome Sequencing Consortium"/>
        </authorList>
    </citation>
    <scope>NUCLEOTIDE SEQUENCE [LARGE SCALE GENOMIC DNA]</scope>
    <source>
        <strain evidence="2">cv. DM1-3 516 R44</strain>
    </source>
</reference>
<organism evidence="1 2">
    <name type="scientific">Solanum tuberosum</name>
    <name type="common">Potato</name>
    <dbReference type="NCBI Taxonomy" id="4113"/>
    <lineage>
        <taxon>Eukaryota</taxon>
        <taxon>Viridiplantae</taxon>
        <taxon>Streptophyta</taxon>
        <taxon>Embryophyta</taxon>
        <taxon>Tracheophyta</taxon>
        <taxon>Spermatophyta</taxon>
        <taxon>Magnoliopsida</taxon>
        <taxon>eudicotyledons</taxon>
        <taxon>Gunneridae</taxon>
        <taxon>Pentapetalae</taxon>
        <taxon>asterids</taxon>
        <taxon>lamiids</taxon>
        <taxon>Solanales</taxon>
        <taxon>Solanaceae</taxon>
        <taxon>Solanoideae</taxon>
        <taxon>Solaneae</taxon>
        <taxon>Solanum</taxon>
    </lineage>
</organism>
<dbReference type="HOGENOM" id="CLU_2692590_0_0_1"/>
<dbReference type="Gramene" id="PGSC0003DMT400033028">
    <property type="protein sequence ID" value="PGSC0003DMT400033028"/>
    <property type="gene ID" value="PGSC0003DMG402012679"/>
</dbReference>
<dbReference type="Proteomes" id="UP000011115">
    <property type="component" value="Unassembled WGS sequence"/>
</dbReference>
<reference evidence="1" key="2">
    <citation type="submission" date="2015-06" db="UniProtKB">
        <authorList>
            <consortium name="EnsemblPlants"/>
        </authorList>
    </citation>
    <scope>IDENTIFICATION</scope>
    <source>
        <strain evidence="1">DM1-3 516 R44</strain>
    </source>
</reference>
<dbReference type="PaxDb" id="4113-PGSC0003DMT400033028"/>
<protein>
    <submittedName>
        <fullName evidence="1">Uncharacterized protein</fullName>
    </submittedName>
</protein>
<dbReference type="EnsemblPlants" id="PGSC0003DMT400033028">
    <property type="protein sequence ID" value="PGSC0003DMT400033028"/>
    <property type="gene ID" value="PGSC0003DMG402012679"/>
</dbReference>
<name>M1AYH4_SOLTU</name>
<proteinExistence type="predicted"/>
<evidence type="ECO:0000313" key="2">
    <source>
        <dbReference type="Proteomes" id="UP000011115"/>
    </source>
</evidence>
<dbReference type="InParanoid" id="M1AYH4"/>
<keyword evidence="2" id="KW-1185">Reference proteome</keyword>
<evidence type="ECO:0000313" key="1">
    <source>
        <dbReference type="EnsemblPlants" id="PGSC0003DMT400033028"/>
    </source>
</evidence>
<dbReference type="AlphaFoldDB" id="M1AYH4"/>